<dbReference type="EMBL" id="PZQS01000002">
    <property type="protein sequence ID" value="PVD37253.1"/>
    <property type="molecule type" value="Genomic_DNA"/>
</dbReference>
<dbReference type="OrthoDB" id="6051422at2759"/>
<protein>
    <submittedName>
        <fullName evidence="1">Uncharacterized protein</fullName>
    </submittedName>
</protein>
<dbReference type="Proteomes" id="UP000245119">
    <property type="component" value="Linkage Group LG2"/>
</dbReference>
<organism evidence="1 2">
    <name type="scientific">Pomacea canaliculata</name>
    <name type="common">Golden apple snail</name>
    <dbReference type="NCBI Taxonomy" id="400727"/>
    <lineage>
        <taxon>Eukaryota</taxon>
        <taxon>Metazoa</taxon>
        <taxon>Spiralia</taxon>
        <taxon>Lophotrochozoa</taxon>
        <taxon>Mollusca</taxon>
        <taxon>Gastropoda</taxon>
        <taxon>Caenogastropoda</taxon>
        <taxon>Architaenioglossa</taxon>
        <taxon>Ampullarioidea</taxon>
        <taxon>Ampullariidae</taxon>
        <taxon>Pomacea</taxon>
    </lineage>
</organism>
<name>A0A2T7PV03_POMCA</name>
<proteinExistence type="predicted"/>
<evidence type="ECO:0000313" key="1">
    <source>
        <dbReference type="EMBL" id="PVD37253.1"/>
    </source>
</evidence>
<comment type="caution">
    <text evidence="1">The sequence shown here is derived from an EMBL/GenBank/DDBJ whole genome shotgun (WGS) entry which is preliminary data.</text>
</comment>
<sequence length="92" mass="10369">MRKEHQRLDDILVSESIFASVDDMVAAGFSHCVPTPTGQQCQDSMECRDHCCREVRGFRSRYYVCGTPADDALAYTCIKAARSENDVLDYLV</sequence>
<accession>A0A2T7PV03</accession>
<evidence type="ECO:0000313" key="2">
    <source>
        <dbReference type="Proteomes" id="UP000245119"/>
    </source>
</evidence>
<dbReference type="AlphaFoldDB" id="A0A2T7PV03"/>
<reference evidence="1 2" key="1">
    <citation type="submission" date="2018-04" db="EMBL/GenBank/DDBJ databases">
        <title>The genome of golden apple snail Pomacea canaliculata provides insight into stress tolerance and invasive adaptation.</title>
        <authorList>
            <person name="Liu C."/>
            <person name="Liu B."/>
            <person name="Ren Y."/>
            <person name="Zhang Y."/>
            <person name="Wang H."/>
            <person name="Li S."/>
            <person name="Jiang F."/>
            <person name="Yin L."/>
            <person name="Zhang G."/>
            <person name="Qian W."/>
            <person name="Fan W."/>
        </authorList>
    </citation>
    <scope>NUCLEOTIDE SEQUENCE [LARGE SCALE GENOMIC DNA]</scope>
    <source>
        <strain evidence="1">SZHN2017</strain>
        <tissue evidence="1">Muscle</tissue>
    </source>
</reference>
<keyword evidence="2" id="KW-1185">Reference proteome</keyword>
<gene>
    <name evidence="1" type="ORF">C0Q70_04250</name>
</gene>